<dbReference type="Pfam" id="PF03806">
    <property type="entry name" value="ABG_transport"/>
    <property type="match status" value="1"/>
</dbReference>
<dbReference type="OrthoDB" id="3314392at2"/>
<feature type="transmembrane region" description="Helical" evidence="1">
    <location>
        <begin position="451"/>
        <end position="470"/>
    </location>
</feature>
<dbReference type="Proteomes" id="UP000294508">
    <property type="component" value="Unassembled WGS sequence"/>
</dbReference>
<gene>
    <name evidence="2" type="ORF">EV652_11399</name>
</gene>
<keyword evidence="1" id="KW-0472">Membrane</keyword>
<evidence type="ECO:0000256" key="1">
    <source>
        <dbReference type="SAM" id="Phobius"/>
    </source>
</evidence>
<evidence type="ECO:0000313" key="2">
    <source>
        <dbReference type="EMBL" id="TCO19700.1"/>
    </source>
</evidence>
<feature type="transmembrane region" description="Helical" evidence="1">
    <location>
        <begin position="149"/>
        <end position="169"/>
    </location>
</feature>
<accession>A0A4R2H337</accession>
<dbReference type="PANTHER" id="PTHR30282:SF0">
    <property type="entry name" value="P-AMINOBENZOYL-GLUTAMATE TRANSPORT PROTEIN"/>
    <property type="match status" value="1"/>
</dbReference>
<keyword evidence="1" id="KW-1133">Transmembrane helix</keyword>
<dbReference type="AlphaFoldDB" id="A0A4R2H337"/>
<feature type="transmembrane region" description="Helical" evidence="1">
    <location>
        <begin position="355"/>
        <end position="374"/>
    </location>
</feature>
<dbReference type="GO" id="GO:1902604">
    <property type="term" value="P:p-aminobenzoyl-glutamate transmembrane transport"/>
    <property type="evidence" value="ECO:0007669"/>
    <property type="project" value="InterPro"/>
</dbReference>
<dbReference type="PANTHER" id="PTHR30282">
    <property type="entry name" value="P-AMINOBENZOYL GLUTAMATE TRANSPORTER"/>
    <property type="match status" value="1"/>
</dbReference>
<dbReference type="EMBL" id="SLWN01000013">
    <property type="protein sequence ID" value="TCO19700.1"/>
    <property type="molecule type" value="Genomic_DNA"/>
</dbReference>
<comment type="caution">
    <text evidence="2">The sequence shown here is derived from an EMBL/GenBank/DDBJ whole genome shotgun (WGS) entry which is preliminary data.</text>
</comment>
<feature type="transmembrane region" description="Helical" evidence="1">
    <location>
        <begin position="40"/>
        <end position="62"/>
    </location>
</feature>
<feature type="transmembrane region" description="Helical" evidence="1">
    <location>
        <begin position="394"/>
        <end position="414"/>
    </location>
</feature>
<keyword evidence="1" id="KW-0812">Transmembrane</keyword>
<keyword evidence="3" id="KW-1185">Reference proteome</keyword>
<evidence type="ECO:0000313" key="3">
    <source>
        <dbReference type="Proteomes" id="UP000294508"/>
    </source>
</evidence>
<protein>
    <submittedName>
        <fullName evidence="2">Aminobenzoyl-glutamate transport protein</fullName>
    </submittedName>
</protein>
<feature type="transmembrane region" description="Helical" evidence="1">
    <location>
        <begin position="482"/>
        <end position="507"/>
    </location>
</feature>
<reference evidence="2 3" key="1">
    <citation type="journal article" date="2015" name="Stand. Genomic Sci.">
        <title>Genomic Encyclopedia of Bacterial and Archaeal Type Strains, Phase III: the genomes of soil and plant-associated and newly described type strains.</title>
        <authorList>
            <person name="Whitman W.B."/>
            <person name="Woyke T."/>
            <person name="Klenk H.P."/>
            <person name="Zhou Y."/>
            <person name="Lilburn T.G."/>
            <person name="Beck B.J."/>
            <person name="De Vos P."/>
            <person name="Vandamme P."/>
            <person name="Eisen J.A."/>
            <person name="Garrity G."/>
            <person name="Hugenholtz P."/>
            <person name="Kyrpides N.C."/>
        </authorList>
    </citation>
    <scope>NUCLEOTIDE SEQUENCE [LARGE SCALE GENOMIC DNA]</scope>
    <source>
        <strain evidence="2 3">VKM Ac-2572</strain>
    </source>
</reference>
<dbReference type="InterPro" id="IPR004697">
    <property type="entry name" value="AbgT"/>
</dbReference>
<proteinExistence type="predicted"/>
<dbReference type="GO" id="GO:0015558">
    <property type="term" value="F:secondary active p-aminobenzoyl-glutamate transmembrane transporter activity"/>
    <property type="evidence" value="ECO:0007669"/>
    <property type="project" value="InterPro"/>
</dbReference>
<sequence>MTTNRPNPIDDELTTTDEAGRLSGVLGLVERLGNKLPNPFLLFVGLLLLIAVASTVVAAFHVTVNVPGVDESVPVRAALAPDGLVALMDGAIDNFVTFPALGPVLVVVLGVGVAQGTGALEAAVRLVFARVPRGAVPYVVALVACQGHVMSDASFLVIPPLAALVFLAVGRHPLAGLIGAYACTATGYGGGLLMGTLDASLAGITQKAASLLPAGQDFHGNIAMNYYFGVAAGLILPIIGGLLIDKVLEPRLGPWRGEPAETGGVRVSRDEKRAVLVAAGAVAVFGVLLTIAWLLPGSPLQGEGGTLVPSPLLSNLVIAISLSFLIFGLVYARVLPVQRDKREVGKLMEQSIRDMAGFIVLIFIVSQTLAVLAYSNLGVLMAVKLADAAEGVGLQGFGVLVFLVVLSALLNLVITSGSGLWSLESTVMVPGLMLLGLSPAMIQAAHRIGDSVTQAISPMHIFLYLVLTMARRYEPNLKLGTLVARLLPFAPAFAVVWIGILALFYFLGLPPGPGQSVFLP</sequence>
<organism evidence="2 3">
    <name type="scientific">Kribbella steppae</name>
    <dbReference type="NCBI Taxonomy" id="2512223"/>
    <lineage>
        <taxon>Bacteria</taxon>
        <taxon>Bacillati</taxon>
        <taxon>Actinomycetota</taxon>
        <taxon>Actinomycetes</taxon>
        <taxon>Propionibacteriales</taxon>
        <taxon>Kribbellaceae</taxon>
        <taxon>Kribbella</taxon>
    </lineage>
</organism>
<feature type="transmembrane region" description="Helical" evidence="1">
    <location>
        <begin position="426"/>
        <end position="445"/>
    </location>
</feature>
<name>A0A4R2H337_9ACTN</name>
<feature type="transmembrane region" description="Helical" evidence="1">
    <location>
        <begin position="226"/>
        <end position="244"/>
    </location>
</feature>
<dbReference type="RefSeq" id="WP_132213173.1">
    <property type="nucleotide sequence ID" value="NZ_SLWN01000013.1"/>
</dbReference>
<feature type="transmembrane region" description="Helical" evidence="1">
    <location>
        <begin position="315"/>
        <end position="334"/>
    </location>
</feature>
<feature type="transmembrane region" description="Helical" evidence="1">
    <location>
        <begin position="274"/>
        <end position="295"/>
    </location>
</feature>